<evidence type="ECO:0000256" key="1">
    <source>
        <dbReference type="ARBA" id="ARBA00008614"/>
    </source>
</evidence>
<dbReference type="InterPro" id="IPR040390">
    <property type="entry name" value="TIFY/JAZ"/>
</dbReference>
<keyword evidence="2" id="KW-0539">Nucleus</keyword>
<proteinExistence type="inferred from homology"/>
<feature type="region of interest" description="Disordered" evidence="3">
    <location>
        <begin position="293"/>
        <end position="323"/>
    </location>
</feature>
<feature type="region of interest" description="Disordered" evidence="3">
    <location>
        <begin position="58"/>
        <end position="124"/>
    </location>
</feature>
<dbReference type="Proteomes" id="UP001188597">
    <property type="component" value="Unassembled WGS sequence"/>
</dbReference>
<keyword evidence="2" id="KW-1184">Jasmonic acid signaling pathway</keyword>
<reference evidence="5" key="1">
    <citation type="submission" date="2022-12" db="EMBL/GenBank/DDBJ databases">
        <title>Draft genome assemblies for two species of Escallonia (Escalloniales).</title>
        <authorList>
            <person name="Chanderbali A."/>
            <person name="Dervinis C."/>
            <person name="Anghel I."/>
            <person name="Soltis D."/>
            <person name="Soltis P."/>
            <person name="Zapata F."/>
        </authorList>
    </citation>
    <scope>NUCLEOTIDE SEQUENCE</scope>
    <source>
        <strain evidence="5">UCBG64.0493</strain>
        <tissue evidence="5">Leaf</tissue>
    </source>
</reference>
<keyword evidence="6" id="KW-1185">Reference proteome</keyword>
<evidence type="ECO:0000313" key="5">
    <source>
        <dbReference type="EMBL" id="KAK3009172.1"/>
    </source>
</evidence>
<organism evidence="5 6">
    <name type="scientific">Escallonia herrerae</name>
    <dbReference type="NCBI Taxonomy" id="1293975"/>
    <lineage>
        <taxon>Eukaryota</taxon>
        <taxon>Viridiplantae</taxon>
        <taxon>Streptophyta</taxon>
        <taxon>Embryophyta</taxon>
        <taxon>Tracheophyta</taxon>
        <taxon>Spermatophyta</taxon>
        <taxon>Magnoliopsida</taxon>
        <taxon>eudicotyledons</taxon>
        <taxon>Gunneridae</taxon>
        <taxon>Pentapetalae</taxon>
        <taxon>asterids</taxon>
        <taxon>campanulids</taxon>
        <taxon>Escalloniales</taxon>
        <taxon>Escalloniaceae</taxon>
        <taxon>Escallonia</taxon>
    </lineage>
</organism>
<dbReference type="GO" id="GO:0031347">
    <property type="term" value="P:regulation of defense response"/>
    <property type="evidence" value="ECO:0007669"/>
    <property type="project" value="UniProtKB-UniRule"/>
</dbReference>
<dbReference type="PANTHER" id="PTHR33077">
    <property type="entry name" value="PROTEIN TIFY 4A-RELATED-RELATED"/>
    <property type="match status" value="1"/>
</dbReference>
<comment type="function">
    <text evidence="2">Repressor of jasmonate responses.</text>
</comment>
<gene>
    <name evidence="5" type="ORF">RJ639_014007</name>
</gene>
<protein>
    <recommendedName>
        <fullName evidence="2">Protein TIFY</fullName>
    </recommendedName>
    <alternativeName>
        <fullName evidence="2">Jasmonate ZIM domain-containing protein</fullName>
    </alternativeName>
</protein>
<dbReference type="SMART" id="SM00979">
    <property type="entry name" value="TIFY"/>
    <property type="match status" value="1"/>
</dbReference>
<comment type="caution">
    <text evidence="5">The sequence shown here is derived from an EMBL/GenBank/DDBJ whole genome shotgun (WGS) entry which is preliminary data.</text>
</comment>
<dbReference type="InterPro" id="IPR018467">
    <property type="entry name" value="CCT_CS"/>
</dbReference>
<comment type="subcellular location">
    <subcellularLocation>
        <location evidence="2">Nucleus</location>
    </subcellularLocation>
</comment>
<dbReference type="AlphaFoldDB" id="A0AA88VJ68"/>
<accession>A0AA88VJ68</accession>
<feature type="compositionally biased region" description="Pro residues" evidence="3">
    <location>
        <begin position="304"/>
        <end position="313"/>
    </location>
</feature>
<feature type="compositionally biased region" description="Polar residues" evidence="3">
    <location>
        <begin position="293"/>
        <end position="303"/>
    </location>
</feature>
<dbReference type="PANTHER" id="PTHR33077:SF60">
    <property type="entry name" value="TIFY DOMAIN-CONTAINING PROTEIN"/>
    <property type="match status" value="1"/>
</dbReference>
<dbReference type="EMBL" id="JAVXUP010001670">
    <property type="protein sequence ID" value="KAK3009172.1"/>
    <property type="molecule type" value="Genomic_DNA"/>
</dbReference>
<sequence>MSPEETSAKSPLDKPLHQLTEDDISQLTREDCRRYLKEKGMRRPSWNKSQAIQQVISLKTLLEPPPPPDSDAGTRRSRYIPRPENPLLGANKGTGADTEASVSAEESVPDRQKDSDTPVLSGDLSCPLVAPDIDSVPPRITGVTDVPVTPVGQMTIFYSGKVNVYDDMPADKARAIMQLAASPLHQEAPNYGITTGQPLPCHLRATSIKVGPESSGVLLQTLQADKMTDNSRLQREEGIMYHGENHGPASRKASVQRYLEKRKDRFKSKRKIGVPSCANLDIYLNHQIGTQTPNEHSCRSDTCSPPPIKPPKTPTRCSSVENN</sequence>
<dbReference type="GO" id="GO:0009611">
    <property type="term" value="P:response to wounding"/>
    <property type="evidence" value="ECO:0007669"/>
    <property type="project" value="UniProtKB-UniRule"/>
</dbReference>
<evidence type="ECO:0000259" key="4">
    <source>
        <dbReference type="PROSITE" id="PS51320"/>
    </source>
</evidence>
<comment type="domain">
    <text evidence="2">The jas domain is required for interaction with COI1.</text>
</comment>
<dbReference type="PROSITE" id="PS51320">
    <property type="entry name" value="TIFY"/>
    <property type="match status" value="1"/>
</dbReference>
<evidence type="ECO:0000256" key="3">
    <source>
        <dbReference type="SAM" id="MobiDB-lite"/>
    </source>
</evidence>
<dbReference type="GO" id="GO:0005634">
    <property type="term" value="C:nucleus"/>
    <property type="evidence" value="ECO:0007669"/>
    <property type="project" value="UniProtKB-SubCell"/>
</dbReference>
<dbReference type="Pfam" id="PF09425">
    <property type="entry name" value="Jas_motif"/>
    <property type="match status" value="1"/>
</dbReference>
<feature type="region of interest" description="Disordered" evidence="3">
    <location>
        <begin position="1"/>
        <end position="27"/>
    </location>
</feature>
<dbReference type="Pfam" id="PF06200">
    <property type="entry name" value="tify"/>
    <property type="match status" value="1"/>
</dbReference>
<name>A0AA88VJ68_9ASTE</name>
<feature type="domain" description="Tify" evidence="4">
    <location>
        <begin position="147"/>
        <end position="182"/>
    </location>
</feature>
<dbReference type="GO" id="GO:2000022">
    <property type="term" value="P:regulation of jasmonic acid mediated signaling pathway"/>
    <property type="evidence" value="ECO:0007669"/>
    <property type="project" value="UniProtKB-UniRule"/>
</dbReference>
<comment type="similarity">
    <text evidence="1 2">Belongs to the TIFY/JAZ family.</text>
</comment>
<feature type="compositionally biased region" description="Basic and acidic residues" evidence="3">
    <location>
        <begin position="11"/>
        <end position="20"/>
    </location>
</feature>
<dbReference type="InterPro" id="IPR010399">
    <property type="entry name" value="Tify_dom"/>
</dbReference>
<evidence type="ECO:0000313" key="6">
    <source>
        <dbReference type="Proteomes" id="UP001188597"/>
    </source>
</evidence>
<evidence type="ECO:0000256" key="2">
    <source>
        <dbReference type="RuleBase" id="RU369065"/>
    </source>
</evidence>